<feature type="chain" id="PRO_5039471289" description="DUF5105 domain-containing protein" evidence="2">
    <location>
        <begin position="21"/>
        <end position="244"/>
    </location>
</feature>
<reference evidence="4 5" key="1">
    <citation type="submission" date="2016-10" db="EMBL/GenBank/DDBJ databases">
        <authorList>
            <person name="de Groot N.N."/>
        </authorList>
    </citation>
    <scope>NUCLEOTIDE SEQUENCE [LARGE SCALE GENOMIC DNA]</scope>
    <source>
        <strain evidence="4 5">DSM 13760</strain>
    </source>
</reference>
<keyword evidence="2" id="KW-0732">Signal</keyword>
<evidence type="ECO:0000256" key="2">
    <source>
        <dbReference type="SAM" id="SignalP"/>
    </source>
</evidence>
<feature type="compositionally biased region" description="Basic and acidic residues" evidence="1">
    <location>
        <begin position="24"/>
        <end position="48"/>
    </location>
</feature>
<gene>
    <name evidence="4" type="ORF">SAMN04488559_11637</name>
</gene>
<accession>A0A1H9TTZ6</accession>
<name>A0A1H9TTZ6_9LACT</name>
<dbReference type="InterPro" id="IPR031343">
    <property type="entry name" value="DUF5105"/>
</dbReference>
<dbReference type="RefSeq" id="WP_177165759.1">
    <property type="nucleotide sequence ID" value="NZ_FOHA01000016.1"/>
</dbReference>
<dbReference type="Proteomes" id="UP000198948">
    <property type="component" value="Unassembled WGS sequence"/>
</dbReference>
<sequence>MKKGLIAFACVFLLAGCSLGPSKNNKEDAKQNDKTAQSDKKEEKSSRIDPKKAVEALIDGVVYEKNLDQLEAAFDVDPSELEGLIESSFVSGFMESTDNSEATTKQAHDLWATLVAQVKAKATYEVTVIKDDVKKPVVKVTVKGINMNSIEKALQDRVVKEVLANPSLADDDAALTAFVFDIYRQELENVKATDTAKSFELKLSPDPLNKKVWTFDGDDDAFSDMLASFFFSEIDELDLDDDDK</sequence>
<protein>
    <recommendedName>
        <fullName evidence="3">DUF5105 domain-containing protein</fullName>
    </recommendedName>
</protein>
<evidence type="ECO:0000259" key="3">
    <source>
        <dbReference type="Pfam" id="PF17118"/>
    </source>
</evidence>
<dbReference type="STRING" id="142588.SAMN04488559_11637"/>
<feature type="region of interest" description="Disordered" evidence="1">
    <location>
        <begin position="23"/>
        <end position="48"/>
    </location>
</feature>
<feature type="signal peptide" evidence="2">
    <location>
        <begin position="1"/>
        <end position="20"/>
    </location>
</feature>
<feature type="domain" description="DUF5105" evidence="3">
    <location>
        <begin position="44"/>
        <end position="229"/>
    </location>
</feature>
<dbReference type="EMBL" id="FOHA01000016">
    <property type="protein sequence ID" value="SES00569.1"/>
    <property type="molecule type" value="Genomic_DNA"/>
</dbReference>
<evidence type="ECO:0000313" key="5">
    <source>
        <dbReference type="Proteomes" id="UP000198948"/>
    </source>
</evidence>
<keyword evidence="5" id="KW-1185">Reference proteome</keyword>
<dbReference type="PROSITE" id="PS51257">
    <property type="entry name" value="PROKAR_LIPOPROTEIN"/>
    <property type="match status" value="1"/>
</dbReference>
<evidence type="ECO:0000256" key="1">
    <source>
        <dbReference type="SAM" id="MobiDB-lite"/>
    </source>
</evidence>
<evidence type="ECO:0000313" key="4">
    <source>
        <dbReference type="EMBL" id="SES00569.1"/>
    </source>
</evidence>
<dbReference type="Pfam" id="PF17118">
    <property type="entry name" value="DUF5105"/>
    <property type="match status" value="1"/>
</dbReference>
<proteinExistence type="predicted"/>
<dbReference type="AlphaFoldDB" id="A0A1H9TTZ6"/>
<organism evidence="4 5">
    <name type="scientific">Isobaculum melis</name>
    <dbReference type="NCBI Taxonomy" id="142588"/>
    <lineage>
        <taxon>Bacteria</taxon>
        <taxon>Bacillati</taxon>
        <taxon>Bacillota</taxon>
        <taxon>Bacilli</taxon>
        <taxon>Lactobacillales</taxon>
        <taxon>Carnobacteriaceae</taxon>
        <taxon>Isobaculum</taxon>
    </lineage>
</organism>